<dbReference type="EMBL" id="JAACJP010000005">
    <property type="protein sequence ID" value="KAF5384285.1"/>
    <property type="molecule type" value="Genomic_DNA"/>
</dbReference>
<evidence type="ECO:0000259" key="5">
    <source>
        <dbReference type="PROSITE" id="PS50865"/>
    </source>
</evidence>
<dbReference type="InterPro" id="IPR046824">
    <property type="entry name" value="Mss51-like_C"/>
</dbReference>
<dbReference type="GO" id="GO:0008270">
    <property type="term" value="F:zinc ion binding"/>
    <property type="evidence" value="ECO:0007669"/>
    <property type="project" value="UniProtKB-KW"/>
</dbReference>
<dbReference type="PANTHER" id="PTHR47570">
    <property type="entry name" value="ZINC ION BINDING PROTEIN"/>
    <property type="match status" value="1"/>
</dbReference>
<dbReference type="AlphaFoldDB" id="A0A8H5HJS5"/>
<dbReference type="PROSITE" id="PS50865">
    <property type="entry name" value="ZF_MYND_2"/>
    <property type="match status" value="1"/>
</dbReference>
<organism evidence="6 7">
    <name type="scientific">Tricholomella constricta</name>
    <dbReference type="NCBI Taxonomy" id="117010"/>
    <lineage>
        <taxon>Eukaryota</taxon>
        <taxon>Fungi</taxon>
        <taxon>Dikarya</taxon>
        <taxon>Basidiomycota</taxon>
        <taxon>Agaricomycotina</taxon>
        <taxon>Agaricomycetes</taxon>
        <taxon>Agaricomycetidae</taxon>
        <taxon>Agaricales</taxon>
        <taxon>Tricholomatineae</taxon>
        <taxon>Lyophyllaceae</taxon>
        <taxon>Tricholomella</taxon>
    </lineage>
</organism>
<evidence type="ECO:0000256" key="3">
    <source>
        <dbReference type="ARBA" id="ARBA00022833"/>
    </source>
</evidence>
<accession>A0A8H5HJS5</accession>
<proteinExistence type="predicted"/>
<evidence type="ECO:0000256" key="1">
    <source>
        <dbReference type="ARBA" id="ARBA00022723"/>
    </source>
</evidence>
<evidence type="ECO:0000256" key="2">
    <source>
        <dbReference type="ARBA" id="ARBA00022771"/>
    </source>
</evidence>
<keyword evidence="3" id="KW-0862">Zinc</keyword>
<feature type="domain" description="MYND-type" evidence="5">
    <location>
        <begin position="35"/>
        <end position="82"/>
    </location>
</feature>
<dbReference type="Proteomes" id="UP000565441">
    <property type="component" value="Unassembled WGS sequence"/>
</dbReference>
<keyword evidence="1" id="KW-0479">Metal-binding</keyword>
<dbReference type="SUPFAM" id="SSF144232">
    <property type="entry name" value="HIT/MYND zinc finger-like"/>
    <property type="match status" value="1"/>
</dbReference>
<dbReference type="OrthoDB" id="432970at2759"/>
<name>A0A8H5HJS5_9AGAR</name>
<keyword evidence="2 4" id="KW-0863">Zinc-finger</keyword>
<sequence>MATAMHAAHHAIALANAAAALRRGEPLDGTQDQMCLACYSFEEPGKKLFQCSGCKVALYCSEKCATMHWKGINGLEGHRDVCKDLKAANLRTPEMQAIAKQFPWTQLEKDGTYTFEPFLTLNGLLGSGPEFGWWSQIPCCADDSRYVSGFLLLEDEYLREDVGWRLRSDHVPWLDFDLALGIATPPNAPPPQEHSWKKYYAWRNLPMESVAMLLLQWPLSVYRLLHLLGLASVPLDSNERRHLTVHLLGVEKELDALPVFGELALLLPNTDLDLVLFGPGVSKLTAKAQARPSCIASRPFVYTYKAPKVAGGGTIRIELSRAGIFYDSLNFPALRREKPDALLALNAFFPTNSEWRAVAFASRALGIPFALTDICETTLRSDVRLLLTRLPILQIVEWPMVILTEPEQRRVHRADRVESYAIDMNPFMTIGPMPQATRIGPISYNGFTLVVTPGRAVAG</sequence>
<dbReference type="PANTHER" id="PTHR47570:SF1">
    <property type="entry name" value="ZINC ION BINDING PROTEIN"/>
    <property type="match status" value="1"/>
</dbReference>
<keyword evidence="7" id="KW-1185">Reference proteome</keyword>
<dbReference type="Pfam" id="PF01753">
    <property type="entry name" value="zf-MYND"/>
    <property type="match status" value="1"/>
</dbReference>
<evidence type="ECO:0000313" key="6">
    <source>
        <dbReference type="EMBL" id="KAF5384285.1"/>
    </source>
</evidence>
<evidence type="ECO:0000313" key="7">
    <source>
        <dbReference type="Proteomes" id="UP000565441"/>
    </source>
</evidence>
<evidence type="ECO:0000256" key="4">
    <source>
        <dbReference type="PROSITE-ProRule" id="PRU00134"/>
    </source>
</evidence>
<gene>
    <name evidence="6" type="ORF">D9615_003253</name>
</gene>
<protein>
    <recommendedName>
        <fullName evidence="5">MYND-type domain-containing protein</fullName>
    </recommendedName>
</protein>
<dbReference type="Pfam" id="PF20179">
    <property type="entry name" value="MSS51_C"/>
    <property type="match status" value="1"/>
</dbReference>
<dbReference type="InterPro" id="IPR002893">
    <property type="entry name" value="Znf_MYND"/>
</dbReference>
<dbReference type="Gene3D" id="6.10.140.2220">
    <property type="match status" value="1"/>
</dbReference>
<comment type="caution">
    <text evidence="6">The sequence shown here is derived from an EMBL/GenBank/DDBJ whole genome shotgun (WGS) entry which is preliminary data.</text>
</comment>
<reference evidence="6 7" key="1">
    <citation type="journal article" date="2020" name="ISME J.">
        <title>Uncovering the hidden diversity of litter-decomposition mechanisms in mushroom-forming fungi.</title>
        <authorList>
            <person name="Floudas D."/>
            <person name="Bentzer J."/>
            <person name="Ahren D."/>
            <person name="Johansson T."/>
            <person name="Persson P."/>
            <person name="Tunlid A."/>
        </authorList>
    </citation>
    <scope>NUCLEOTIDE SEQUENCE [LARGE SCALE GENOMIC DNA]</scope>
    <source>
        <strain evidence="6 7">CBS 661.87</strain>
    </source>
</reference>